<comment type="caution">
    <text evidence="5">The sequence shown here is derived from an EMBL/GenBank/DDBJ whole genome shotgun (WGS) entry which is preliminary data.</text>
</comment>
<dbReference type="GO" id="GO:0005886">
    <property type="term" value="C:plasma membrane"/>
    <property type="evidence" value="ECO:0007669"/>
    <property type="project" value="TreeGrafter"/>
</dbReference>
<accession>A0A9P5PFV4</accession>
<dbReference type="GO" id="GO:0005524">
    <property type="term" value="F:ATP binding"/>
    <property type="evidence" value="ECO:0007669"/>
    <property type="project" value="UniProtKB-UniRule"/>
</dbReference>
<dbReference type="PROSITE" id="PS00107">
    <property type="entry name" value="PROTEIN_KINASE_ATP"/>
    <property type="match status" value="1"/>
</dbReference>
<reference evidence="5" key="1">
    <citation type="submission" date="2020-11" db="EMBL/GenBank/DDBJ databases">
        <authorList>
            <consortium name="DOE Joint Genome Institute"/>
            <person name="Ahrendt S."/>
            <person name="Riley R."/>
            <person name="Andreopoulos W."/>
            <person name="Labutti K."/>
            <person name="Pangilinan J."/>
            <person name="Ruiz-Duenas F.J."/>
            <person name="Barrasa J.M."/>
            <person name="Sanchez-Garcia M."/>
            <person name="Camarero S."/>
            <person name="Miyauchi S."/>
            <person name="Serrano A."/>
            <person name="Linde D."/>
            <person name="Babiker R."/>
            <person name="Drula E."/>
            <person name="Ayuso-Fernandez I."/>
            <person name="Pacheco R."/>
            <person name="Padilla G."/>
            <person name="Ferreira P."/>
            <person name="Barriuso J."/>
            <person name="Kellner H."/>
            <person name="Castanera R."/>
            <person name="Alfaro M."/>
            <person name="Ramirez L."/>
            <person name="Pisabarro A.G."/>
            <person name="Kuo A."/>
            <person name="Tritt A."/>
            <person name="Lipzen A."/>
            <person name="He G."/>
            <person name="Yan M."/>
            <person name="Ng V."/>
            <person name="Cullen D."/>
            <person name="Martin F."/>
            <person name="Rosso M.-N."/>
            <person name="Henrissat B."/>
            <person name="Hibbett D."/>
            <person name="Martinez A.T."/>
            <person name="Grigoriev I.V."/>
        </authorList>
    </citation>
    <scope>NUCLEOTIDE SEQUENCE</scope>
    <source>
        <strain evidence="5">AH 40177</strain>
    </source>
</reference>
<name>A0A9P5PFV4_9AGAR</name>
<feature type="binding site" evidence="3">
    <location>
        <position position="64"/>
    </location>
    <ligand>
        <name>ATP</name>
        <dbReference type="ChEBI" id="CHEBI:30616"/>
    </ligand>
</feature>
<dbReference type="PANTHER" id="PTHR27001:SF931">
    <property type="entry name" value="OS11G0664100 PROTEIN"/>
    <property type="match status" value="1"/>
</dbReference>
<dbReference type="GO" id="GO:0004672">
    <property type="term" value="F:protein kinase activity"/>
    <property type="evidence" value="ECO:0007669"/>
    <property type="project" value="InterPro"/>
</dbReference>
<dbReference type="InterPro" id="IPR000719">
    <property type="entry name" value="Prot_kinase_dom"/>
</dbReference>
<feature type="domain" description="Protein kinase" evidence="4">
    <location>
        <begin position="31"/>
        <end position="287"/>
    </location>
</feature>
<dbReference type="InterPro" id="IPR001245">
    <property type="entry name" value="Ser-Thr/Tyr_kinase_cat_dom"/>
</dbReference>
<dbReference type="Pfam" id="PF07714">
    <property type="entry name" value="PK_Tyr_Ser-Thr"/>
    <property type="match status" value="1"/>
</dbReference>
<keyword evidence="1 3" id="KW-0547">Nucleotide-binding</keyword>
<evidence type="ECO:0000256" key="3">
    <source>
        <dbReference type="PROSITE-ProRule" id="PRU10141"/>
    </source>
</evidence>
<proteinExistence type="predicted"/>
<dbReference type="AlphaFoldDB" id="A0A9P5PFV4"/>
<organism evidence="5 6">
    <name type="scientific">Rhodocollybia butyracea</name>
    <dbReference type="NCBI Taxonomy" id="206335"/>
    <lineage>
        <taxon>Eukaryota</taxon>
        <taxon>Fungi</taxon>
        <taxon>Dikarya</taxon>
        <taxon>Basidiomycota</taxon>
        <taxon>Agaricomycotina</taxon>
        <taxon>Agaricomycetes</taxon>
        <taxon>Agaricomycetidae</taxon>
        <taxon>Agaricales</taxon>
        <taxon>Marasmiineae</taxon>
        <taxon>Omphalotaceae</taxon>
        <taxon>Rhodocollybia</taxon>
    </lineage>
</organism>
<dbReference type="InterPro" id="IPR011009">
    <property type="entry name" value="Kinase-like_dom_sf"/>
</dbReference>
<keyword evidence="6" id="KW-1185">Reference proteome</keyword>
<dbReference type="CDD" id="cd00180">
    <property type="entry name" value="PKc"/>
    <property type="match status" value="1"/>
</dbReference>
<dbReference type="PROSITE" id="PS50011">
    <property type="entry name" value="PROTEIN_KINASE_DOM"/>
    <property type="match status" value="1"/>
</dbReference>
<evidence type="ECO:0000256" key="1">
    <source>
        <dbReference type="ARBA" id="ARBA00022741"/>
    </source>
</evidence>
<protein>
    <submittedName>
        <fullName evidence="5">Kinase-like domain-containing protein</fullName>
    </submittedName>
</protein>
<keyword evidence="2 3" id="KW-0067">ATP-binding</keyword>
<dbReference type="Proteomes" id="UP000772434">
    <property type="component" value="Unassembled WGS sequence"/>
</dbReference>
<sequence length="287" mass="31989">MVQPTLVEIATFIRNRFLHNRSALNVTEEVSALGVKLGEGMFGDVYAADWTHPDTGAVVPVAVKLLKNSIANKMNWTYATVYELANHELSCWLEIEPHENVLPIIGFSWVQTEGLPSVPGLVTPRVDRPNIRSVLETEATTFEQRRQIIIQVANGLQHIHSANIVHGDFHPGNIFLHQGRALIADFGLSKVVGASTIVPHQQLRDKDELGVYMNVPELVEFDESDDDTPRPARTQKSDIYMLGKSADYILTFEIADALRYLHDECLNSDPAARPSAEAIALKFHSFN</sequence>
<keyword evidence="5" id="KW-0418">Kinase</keyword>
<dbReference type="OrthoDB" id="3060518at2759"/>
<dbReference type="InterPro" id="IPR017441">
    <property type="entry name" value="Protein_kinase_ATP_BS"/>
</dbReference>
<dbReference type="PANTHER" id="PTHR27001">
    <property type="entry name" value="OS01G0253100 PROTEIN"/>
    <property type="match status" value="1"/>
</dbReference>
<dbReference type="Gene3D" id="1.10.510.10">
    <property type="entry name" value="Transferase(Phosphotransferase) domain 1"/>
    <property type="match status" value="1"/>
</dbReference>
<gene>
    <name evidence="5" type="ORF">BDP27DRAFT_1369704</name>
</gene>
<evidence type="ECO:0000259" key="4">
    <source>
        <dbReference type="PROSITE" id="PS50011"/>
    </source>
</evidence>
<keyword evidence="5" id="KW-0808">Transferase</keyword>
<evidence type="ECO:0000313" key="5">
    <source>
        <dbReference type="EMBL" id="KAF9061370.1"/>
    </source>
</evidence>
<evidence type="ECO:0000256" key="2">
    <source>
        <dbReference type="ARBA" id="ARBA00022840"/>
    </source>
</evidence>
<evidence type="ECO:0000313" key="6">
    <source>
        <dbReference type="Proteomes" id="UP000772434"/>
    </source>
</evidence>
<dbReference type="EMBL" id="JADNRY010000204">
    <property type="protein sequence ID" value="KAF9061370.1"/>
    <property type="molecule type" value="Genomic_DNA"/>
</dbReference>
<dbReference type="SUPFAM" id="SSF56112">
    <property type="entry name" value="Protein kinase-like (PK-like)"/>
    <property type="match status" value="1"/>
</dbReference>